<reference evidence="7 8" key="1">
    <citation type="submission" date="2018-08" db="EMBL/GenBank/DDBJ databases">
        <title>A genome reference for cultivated species of the human gut microbiota.</title>
        <authorList>
            <person name="Zou Y."/>
            <person name="Xue W."/>
            <person name="Luo G."/>
        </authorList>
    </citation>
    <scope>NUCLEOTIDE SEQUENCE [LARGE SCALE GENOMIC DNA]</scope>
    <source>
        <strain evidence="6 7">AM16-50</strain>
        <strain evidence="5 8">AM50-15</strain>
    </source>
</reference>
<feature type="domain" description="Response regulatory" evidence="2">
    <location>
        <begin position="6"/>
        <end position="119"/>
    </location>
</feature>
<comment type="caution">
    <text evidence="5">The sequence shown here is derived from an EMBL/GenBank/DDBJ whole genome shotgun (WGS) entry which is preliminary data.</text>
</comment>
<proteinExistence type="predicted"/>
<dbReference type="GO" id="GO:0000156">
    <property type="term" value="F:phosphorelay response regulator activity"/>
    <property type="evidence" value="ECO:0007669"/>
    <property type="project" value="InterPro"/>
</dbReference>
<dbReference type="Proteomes" id="UP000285173">
    <property type="component" value="Unassembled WGS sequence"/>
</dbReference>
<evidence type="ECO:0000313" key="5">
    <source>
        <dbReference type="EMBL" id="RGZ48444.1"/>
    </source>
</evidence>
<keyword evidence="5" id="KW-0238">DNA-binding</keyword>
<evidence type="ECO:0000313" key="6">
    <source>
        <dbReference type="EMBL" id="RHH80255.1"/>
    </source>
</evidence>
<dbReference type="InterPro" id="IPR011006">
    <property type="entry name" value="CheY-like_superfamily"/>
</dbReference>
<dbReference type="EMBL" id="QSEF01000011">
    <property type="protein sequence ID" value="RGZ48444.1"/>
    <property type="molecule type" value="Genomic_DNA"/>
</dbReference>
<evidence type="ECO:0000256" key="1">
    <source>
        <dbReference type="PROSITE-ProRule" id="PRU00169"/>
    </source>
</evidence>
<dbReference type="Pfam" id="PF00072">
    <property type="entry name" value="Response_reg"/>
    <property type="match status" value="1"/>
</dbReference>
<dbReference type="SMART" id="SM00850">
    <property type="entry name" value="LytTR"/>
    <property type="match status" value="1"/>
</dbReference>
<evidence type="ECO:0000259" key="3">
    <source>
        <dbReference type="PROSITE" id="PS50930"/>
    </source>
</evidence>
<dbReference type="PROSITE" id="PS50930">
    <property type="entry name" value="HTH_LYTTR"/>
    <property type="match status" value="1"/>
</dbReference>
<dbReference type="SUPFAM" id="SSF52172">
    <property type="entry name" value="CheY-like"/>
    <property type="match status" value="1"/>
</dbReference>
<organism evidence="5 8">
    <name type="scientific">Parabacteroides merdae</name>
    <dbReference type="NCBI Taxonomy" id="46503"/>
    <lineage>
        <taxon>Bacteria</taxon>
        <taxon>Pseudomonadati</taxon>
        <taxon>Bacteroidota</taxon>
        <taxon>Bacteroidia</taxon>
        <taxon>Bacteroidales</taxon>
        <taxon>Tannerellaceae</taxon>
        <taxon>Parabacteroides</taxon>
    </lineage>
</organism>
<dbReference type="Proteomes" id="UP000283732">
    <property type="component" value="Unassembled WGS sequence"/>
</dbReference>
<dbReference type="InterPro" id="IPR001789">
    <property type="entry name" value="Sig_transdc_resp-reg_receiver"/>
</dbReference>
<dbReference type="InterPro" id="IPR007492">
    <property type="entry name" value="LytTR_DNA-bd_dom"/>
</dbReference>
<dbReference type="InterPro" id="IPR046947">
    <property type="entry name" value="LytR-like"/>
</dbReference>
<dbReference type="RefSeq" id="WP_005645121.1">
    <property type="nucleotide sequence ID" value="NZ_DAWDXW010000001.1"/>
</dbReference>
<dbReference type="GO" id="GO:0003677">
    <property type="term" value="F:DNA binding"/>
    <property type="evidence" value="ECO:0007669"/>
    <property type="project" value="UniProtKB-KW"/>
</dbReference>
<feature type="modified residue" description="4-aspartylphosphate" evidence="1">
    <location>
        <position position="58"/>
    </location>
</feature>
<evidence type="ECO:0000313" key="9">
    <source>
        <dbReference type="Proteomes" id="UP000437446"/>
    </source>
</evidence>
<dbReference type="AlphaFoldDB" id="A0A3R5ZMU1"/>
<dbReference type="PROSITE" id="PS50110">
    <property type="entry name" value="RESPONSE_REGULATORY"/>
    <property type="match status" value="1"/>
</dbReference>
<dbReference type="Pfam" id="PF04397">
    <property type="entry name" value="LytTR"/>
    <property type="match status" value="1"/>
</dbReference>
<evidence type="ECO:0000259" key="2">
    <source>
        <dbReference type="PROSITE" id="PS50110"/>
    </source>
</evidence>
<evidence type="ECO:0000313" key="8">
    <source>
        <dbReference type="Proteomes" id="UP000285173"/>
    </source>
</evidence>
<sequence>MDTKITAAIVDDEQGNRENLLRMIGNHCPQIRISAICSSVTEARTVLPEAKPDILFLDIRLGDDTGFSLLRSLPEILFEVIFVTAYDSYAIQAIRFSALDYLLKPINPEELTHAVDKAVHIVLRKQENRRMQNLLHNTQALDKQKKIALSVADKIEFVEIGSIIRCESESNYTTFYLKSGEKLIVSKTLKEFDELLAPYHFLRVHQSHLINLDEIKSFIKSDGGYIRMKDGASVSISRQRRNYVMEVLKQL</sequence>
<name>A0A3R5ZMU1_9BACT</name>
<evidence type="ECO:0000313" key="4">
    <source>
        <dbReference type="EMBL" id="MTU27914.1"/>
    </source>
</evidence>
<dbReference type="Gene3D" id="2.40.50.1020">
    <property type="entry name" value="LytTr DNA-binding domain"/>
    <property type="match status" value="1"/>
</dbReference>
<dbReference type="Gene3D" id="3.40.50.2300">
    <property type="match status" value="1"/>
</dbReference>
<feature type="domain" description="HTH LytTR-type" evidence="3">
    <location>
        <begin position="147"/>
        <end position="250"/>
    </location>
</feature>
<dbReference type="PANTHER" id="PTHR37299">
    <property type="entry name" value="TRANSCRIPTIONAL REGULATOR-RELATED"/>
    <property type="match status" value="1"/>
</dbReference>
<dbReference type="EMBL" id="QRKC01000001">
    <property type="protein sequence ID" value="RHH80255.1"/>
    <property type="molecule type" value="Genomic_DNA"/>
</dbReference>
<reference evidence="4 9" key="2">
    <citation type="journal article" date="2019" name="Nat. Med.">
        <title>A library of human gut bacterial isolates paired with longitudinal multiomics data enables mechanistic microbiome research.</title>
        <authorList>
            <person name="Poyet M."/>
            <person name="Groussin M."/>
            <person name="Gibbons S.M."/>
            <person name="Avila-Pacheco J."/>
            <person name="Jiang X."/>
            <person name="Kearney S.M."/>
            <person name="Perrotta A.R."/>
            <person name="Berdy B."/>
            <person name="Zhao S."/>
            <person name="Lieberman T.D."/>
            <person name="Swanson P.K."/>
            <person name="Smith M."/>
            <person name="Roesemann S."/>
            <person name="Alexander J.E."/>
            <person name="Rich S.A."/>
            <person name="Livny J."/>
            <person name="Vlamakis H."/>
            <person name="Clish C."/>
            <person name="Bullock K."/>
            <person name="Deik A."/>
            <person name="Scott J."/>
            <person name="Pierce K.A."/>
            <person name="Xavier R.J."/>
            <person name="Alm E.J."/>
        </authorList>
    </citation>
    <scope>NUCLEOTIDE SEQUENCE [LARGE SCALE GENOMIC DNA]</scope>
    <source>
        <strain evidence="4 9">BIOML-A25</strain>
    </source>
</reference>
<keyword evidence="1" id="KW-0597">Phosphoprotein</keyword>
<evidence type="ECO:0000313" key="7">
    <source>
        <dbReference type="Proteomes" id="UP000283732"/>
    </source>
</evidence>
<protein>
    <submittedName>
        <fullName evidence="4 5">Response regulator</fullName>
    </submittedName>
</protein>
<dbReference type="Proteomes" id="UP000437446">
    <property type="component" value="Unassembled WGS sequence"/>
</dbReference>
<dbReference type="SMART" id="SM00448">
    <property type="entry name" value="REC"/>
    <property type="match status" value="1"/>
</dbReference>
<gene>
    <name evidence="6" type="ORF">DW191_03835</name>
    <name evidence="5" type="ORF">DW986_09565</name>
    <name evidence="4" type="ORF">GMD66_01515</name>
</gene>
<dbReference type="PANTHER" id="PTHR37299:SF1">
    <property type="entry name" value="STAGE 0 SPORULATION PROTEIN A HOMOLOG"/>
    <property type="match status" value="1"/>
</dbReference>
<dbReference type="EMBL" id="WNCR01000001">
    <property type="protein sequence ID" value="MTU27914.1"/>
    <property type="molecule type" value="Genomic_DNA"/>
</dbReference>
<accession>A0A3R5ZMU1</accession>